<feature type="site" description="Could play a key role in the communication between the regulatory and the substrate sites" evidence="9">
    <location>
        <position position="99"/>
    </location>
</feature>
<dbReference type="InterPro" id="IPR023049">
    <property type="entry name" value="GlgC_bac"/>
</dbReference>
<dbReference type="NCBIfam" id="TIGR02091">
    <property type="entry name" value="glgC"/>
    <property type="match status" value="1"/>
</dbReference>
<name>A0A927CDJ4_9BACL</name>
<organism evidence="12 13">
    <name type="scientific">Paenibacillus oceani</name>
    <dbReference type="NCBI Taxonomy" id="2772510"/>
    <lineage>
        <taxon>Bacteria</taxon>
        <taxon>Bacillati</taxon>
        <taxon>Bacillota</taxon>
        <taxon>Bacilli</taxon>
        <taxon>Bacillales</taxon>
        <taxon>Paenibacillaceae</taxon>
        <taxon>Paenibacillus</taxon>
    </lineage>
</organism>
<dbReference type="PANTHER" id="PTHR43523">
    <property type="entry name" value="GLUCOSE-1-PHOSPHATE ADENYLYLTRANSFERASE-RELATED"/>
    <property type="match status" value="1"/>
</dbReference>
<dbReference type="InterPro" id="IPR056818">
    <property type="entry name" value="GlmU/GlgC-like_hexapep"/>
</dbReference>
<dbReference type="Gene3D" id="2.160.10.10">
    <property type="entry name" value="Hexapeptide repeat proteins"/>
    <property type="match status" value="1"/>
</dbReference>
<feature type="domain" description="Glucose-1-phosphate adenylyltransferase/Bifunctional protein GlmU-like C-terminal hexapeptide" evidence="11">
    <location>
        <begin position="292"/>
        <end position="361"/>
    </location>
</feature>
<evidence type="ECO:0000259" key="10">
    <source>
        <dbReference type="Pfam" id="PF00483"/>
    </source>
</evidence>
<keyword evidence="4 9" id="KW-0548">Nucleotidyltransferase</keyword>
<evidence type="ECO:0000256" key="2">
    <source>
        <dbReference type="ARBA" id="ARBA00022600"/>
    </source>
</evidence>
<evidence type="ECO:0000256" key="4">
    <source>
        <dbReference type="ARBA" id="ARBA00022695"/>
    </source>
</evidence>
<comment type="caution">
    <text evidence="12">The sequence shown here is derived from an EMBL/GenBank/DDBJ whole genome shotgun (WGS) entry which is preliminary data.</text>
</comment>
<evidence type="ECO:0000313" key="13">
    <source>
        <dbReference type="Proteomes" id="UP000639396"/>
    </source>
</evidence>
<dbReference type="InterPro" id="IPR011004">
    <property type="entry name" value="Trimer_LpxA-like_sf"/>
</dbReference>
<dbReference type="PANTHER" id="PTHR43523:SF2">
    <property type="entry name" value="GLUCOSE-1-PHOSPHATE ADENYLYLTRANSFERASE"/>
    <property type="match status" value="1"/>
</dbReference>
<accession>A0A927CDJ4</accession>
<dbReference type="EMBL" id="JACXJA010000023">
    <property type="protein sequence ID" value="MBD2863845.1"/>
    <property type="molecule type" value="Genomic_DNA"/>
</dbReference>
<dbReference type="CDD" id="cd04651">
    <property type="entry name" value="LbH_G1P_AT_C"/>
    <property type="match status" value="1"/>
</dbReference>
<dbReference type="AlphaFoldDB" id="A0A927CDJ4"/>
<dbReference type="InterPro" id="IPR011831">
    <property type="entry name" value="ADP-Glc_PPase"/>
</dbReference>
<dbReference type="Proteomes" id="UP000639396">
    <property type="component" value="Unassembled WGS sequence"/>
</dbReference>
<feature type="domain" description="Nucleotidyl transferase" evidence="10">
    <location>
        <begin position="8"/>
        <end position="261"/>
    </location>
</feature>
<keyword evidence="5 9" id="KW-0547">Nucleotide-binding</keyword>
<keyword evidence="13" id="KW-1185">Reference proteome</keyword>
<dbReference type="SUPFAM" id="SSF53448">
    <property type="entry name" value="Nucleotide-diphospho-sugar transferases"/>
    <property type="match status" value="1"/>
</dbReference>
<evidence type="ECO:0000259" key="11">
    <source>
        <dbReference type="Pfam" id="PF24894"/>
    </source>
</evidence>
<keyword evidence="3 9" id="KW-0808">Transferase</keyword>
<comment type="similarity">
    <text evidence="1 9">Belongs to the bacterial/plant glucose-1-phosphate adenylyltransferase family.</text>
</comment>
<comment type="catalytic activity">
    <reaction evidence="9">
        <text>alpha-D-glucose 1-phosphate + ATP + H(+) = ADP-alpha-D-glucose + diphosphate</text>
        <dbReference type="Rhea" id="RHEA:12120"/>
        <dbReference type="ChEBI" id="CHEBI:15378"/>
        <dbReference type="ChEBI" id="CHEBI:30616"/>
        <dbReference type="ChEBI" id="CHEBI:33019"/>
        <dbReference type="ChEBI" id="CHEBI:57498"/>
        <dbReference type="ChEBI" id="CHEBI:58601"/>
        <dbReference type="EC" id="2.7.7.27"/>
    </reaction>
</comment>
<dbReference type="Pfam" id="PF00483">
    <property type="entry name" value="NTP_transferase"/>
    <property type="match status" value="1"/>
</dbReference>
<feature type="binding site" evidence="9">
    <location>
        <position position="100"/>
    </location>
    <ligand>
        <name>alpha-D-glucose 1-phosphate</name>
        <dbReference type="ChEBI" id="CHEBI:58601"/>
    </ligand>
</feature>
<keyword evidence="6 9" id="KW-0067">ATP-binding</keyword>
<feature type="site" description="Could play a key role in the communication between the regulatory and the substrate sites" evidence="9">
    <location>
        <position position="60"/>
    </location>
</feature>
<feature type="binding site" evidence="9">
    <location>
        <begin position="180"/>
        <end position="181"/>
    </location>
    <ligand>
        <name>alpha-D-glucose 1-phosphate</name>
        <dbReference type="ChEBI" id="CHEBI:58601"/>
    </ligand>
</feature>
<dbReference type="RefSeq" id="WP_190929478.1">
    <property type="nucleotide sequence ID" value="NZ_JACXJA010000023.1"/>
</dbReference>
<dbReference type="EC" id="2.7.7.27" evidence="9"/>
<evidence type="ECO:0000256" key="6">
    <source>
        <dbReference type="ARBA" id="ARBA00022840"/>
    </source>
</evidence>
<comment type="subunit">
    <text evidence="9">Homotetramer.</text>
</comment>
<proteinExistence type="inferred from homology"/>
<comment type="function">
    <text evidence="9">Involved in the biosynthesis of ADP-glucose, a building block required for the elongation reactions to produce glycogen. Catalyzes the reaction between ATP and alpha-D-glucose 1-phosphate (G1P) to produce pyrophosphate and ADP-Glc.</text>
</comment>
<dbReference type="PROSITE" id="PS00809">
    <property type="entry name" value="ADP_GLC_PYROPHOSPH_2"/>
    <property type="match status" value="1"/>
</dbReference>
<comment type="pathway">
    <text evidence="9">Glycan biosynthesis; glycogen biosynthesis.</text>
</comment>
<evidence type="ECO:0000256" key="5">
    <source>
        <dbReference type="ARBA" id="ARBA00022741"/>
    </source>
</evidence>
<dbReference type="GO" id="GO:0008878">
    <property type="term" value="F:glucose-1-phosphate adenylyltransferase activity"/>
    <property type="evidence" value="ECO:0007669"/>
    <property type="project" value="UniProtKB-UniRule"/>
</dbReference>
<dbReference type="NCBIfam" id="NF003670">
    <property type="entry name" value="PRK05293.1"/>
    <property type="match status" value="1"/>
</dbReference>
<dbReference type="HAMAP" id="MF_00624">
    <property type="entry name" value="GlgC"/>
    <property type="match status" value="1"/>
</dbReference>
<evidence type="ECO:0000256" key="8">
    <source>
        <dbReference type="ARBA" id="ARBA00023277"/>
    </source>
</evidence>
<dbReference type="Pfam" id="PF24894">
    <property type="entry name" value="Hexapep_GlmU"/>
    <property type="match status" value="1"/>
</dbReference>
<dbReference type="InterPro" id="IPR029044">
    <property type="entry name" value="Nucleotide-diphossugar_trans"/>
</dbReference>
<feature type="binding site" evidence="9">
    <location>
        <position position="191"/>
    </location>
    <ligand>
        <name>alpha-D-glucose 1-phosphate</name>
        <dbReference type="ChEBI" id="CHEBI:58601"/>
    </ligand>
</feature>
<protein>
    <recommendedName>
        <fullName evidence="9">Glucose-1-phosphate adenylyltransferase</fullName>
        <ecNumber evidence="9">2.7.7.27</ecNumber>
    </recommendedName>
    <alternativeName>
        <fullName evidence="9">ADP-glucose pyrophosphorylase</fullName>
        <shortName evidence="9">ADPGlc PPase</shortName>
    </alternativeName>
    <alternativeName>
        <fullName evidence="9">ADP-glucose synthase</fullName>
    </alternativeName>
</protein>
<dbReference type="SUPFAM" id="SSF51161">
    <property type="entry name" value="Trimeric LpxA-like enzymes"/>
    <property type="match status" value="1"/>
</dbReference>
<evidence type="ECO:0000256" key="9">
    <source>
        <dbReference type="HAMAP-Rule" id="MF_00624"/>
    </source>
</evidence>
<reference evidence="12" key="1">
    <citation type="submission" date="2020-09" db="EMBL/GenBank/DDBJ databases">
        <title>A novel bacterium of genus Paenibacillus, isolated from South China Sea.</title>
        <authorList>
            <person name="Huang H."/>
            <person name="Mo K."/>
            <person name="Hu Y."/>
        </authorList>
    </citation>
    <scope>NUCLEOTIDE SEQUENCE</scope>
    <source>
        <strain evidence="12">IB182363</strain>
    </source>
</reference>
<gene>
    <name evidence="9" type="primary">glgC</name>
    <name evidence="12" type="ORF">IDH45_17800</name>
</gene>
<evidence type="ECO:0000256" key="7">
    <source>
        <dbReference type="ARBA" id="ARBA00023056"/>
    </source>
</evidence>
<keyword evidence="2 9" id="KW-0321">Glycogen metabolism</keyword>
<sequence>MRRNECIAMLLAGGEGRRLGVLTKDLAKPAVHFGGKYRIIDFTLSNCVNSGIETVGVLTQYQPLVLNRYLGIGTPWGLDRREGGMHVLPPFVRQKGGVWYKGTANAISQNIRFIERYDPEYVLIISGDHIYKMDYNELLHTHKTSRADATIAVIQVPWEEASRFGVLSVDEDGRIVEFAEKPKQPKSNLASMGVYMFSWRALREALLQDESDSGSSNDFGKDVIPALLRNGSRLYSHRFEGYWKDVGTIDSLWEANMDLLEDKPALDLYDRSWRIYSVNPNRPAQYISPYASVESSLINEGCVVEGRVSRSVLFHGVRAEAGCLIEDSVIMPHAVIGKGATIIRAIVGEGAVVGEGLTVGSYDSPEIAVVASGADIGEKLSQEEAKPV</sequence>
<dbReference type="InterPro" id="IPR005835">
    <property type="entry name" value="NTP_transferase_dom"/>
</dbReference>
<dbReference type="CDD" id="cd02508">
    <property type="entry name" value="ADP_Glucose_PP"/>
    <property type="match status" value="1"/>
</dbReference>
<dbReference type="InterPro" id="IPR005836">
    <property type="entry name" value="ADP_Glu_pyroP_CS"/>
</dbReference>
<evidence type="ECO:0000256" key="1">
    <source>
        <dbReference type="ARBA" id="ARBA00010443"/>
    </source>
</evidence>
<feature type="binding site" evidence="9">
    <location>
        <position position="165"/>
    </location>
    <ligand>
        <name>alpha-D-glucose 1-phosphate</name>
        <dbReference type="ChEBI" id="CHEBI:58601"/>
    </ligand>
</feature>
<dbReference type="GO" id="GO:0005524">
    <property type="term" value="F:ATP binding"/>
    <property type="evidence" value="ECO:0007669"/>
    <property type="project" value="UniProtKB-KW"/>
</dbReference>
<evidence type="ECO:0000256" key="3">
    <source>
        <dbReference type="ARBA" id="ARBA00022679"/>
    </source>
</evidence>
<dbReference type="Gene3D" id="3.90.550.10">
    <property type="entry name" value="Spore Coat Polysaccharide Biosynthesis Protein SpsA, Chain A"/>
    <property type="match status" value="1"/>
</dbReference>
<dbReference type="GO" id="GO:0005978">
    <property type="term" value="P:glycogen biosynthetic process"/>
    <property type="evidence" value="ECO:0007669"/>
    <property type="project" value="UniProtKB-UniRule"/>
</dbReference>
<evidence type="ECO:0000313" key="12">
    <source>
        <dbReference type="EMBL" id="MBD2863845.1"/>
    </source>
</evidence>
<keyword evidence="7 9" id="KW-0320">Glycogen biosynthesis</keyword>
<keyword evidence="8 9" id="KW-0119">Carbohydrate metabolism</keyword>